<evidence type="ECO:0000256" key="7">
    <source>
        <dbReference type="ARBA" id="ARBA00022927"/>
    </source>
</evidence>
<dbReference type="InterPro" id="IPR025574">
    <property type="entry name" value="Nucleoporin_FG_rpt"/>
</dbReference>
<feature type="compositionally biased region" description="Basic and acidic residues" evidence="11">
    <location>
        <begin position="722"/>
        <end position="754"/>
    </location>
</feature>
<feature type="compositionally biased region" description="Low complexity" evidence="11">
    <location>
        <begin position="248"/>
        <end position="257"/>
    </location>
</feature>
<dbReference type="Pfam" id="PF04096">
    <property type="entry name" value="Nucleoporin2"/>
    <property type="match status" value="1"/>
</dbReference>
<dbReference type="PANTHER" id="PTHR23198:SF6">
    <property type="entry name" value="NUCLEAR PORE COMPLEX PROTEIN NUP98-NUP96"/>
    <property type="match status" value="1"/>
</dbReference>
<dbReference type="WBParaSite" id="ALUE_0001675201-mRNA-1">
    <property type="protein sequence ID" value="ALUE_0001675201-mRNA-1"/>
    <property type="gene ID" value="ALUE_0001675201"/>
</dbReference>
<evidence type="ECO:0000256" key="10">
    <source>
        <dbReference type="ARBA" id="ARBA00023242"/>
    </source>
</evidence>
<feature type="domain" description="Peptidase S59" evidence="12">
    <location>
        <begin position="817"/>
        <end position="923"/>
    </location>
</feature>
<evidence type="ECO:0000256" key="11">
    <source>
        <dbReference type="SAM" id="MobiDB-lite"/>
    </source>
</evidence>
<dbReference type="GO" id="GO:0034398">
    <property type="term" value="P:telomere tethering at nuclear periphery"/>
    <property type="evidence" value="ECO:0007669"/>
    <property type="project" value="TreeGrafter"/>
</dbReference>
<dbReference type="GO" id="GO:0051028">
    <property type="term" value="P:mRNA transport"/>
    <property type="evidence" value="ECO:0007669"/>
    <property type="project" value="UniProtKB-KW"/>
</dbReference>
<evidence type="ECO:0000259" key="12">
    <source>
        <dbReference type="PROSITE" id="PS51434"/>
    </source>
</evidence>
<accession>A0A0M3IF11</accession>
<organism evidence="13 14">
    <name type="scientific">Ascaris lumbricoides</name>
    <name type="common">Giant roundworm</name>
    <dbReference type="NCBI Taxonomy" id="6252"/>
    <lineage>
        <taxon>Eukaryota</taxon>
        <taxon>Metazoa</taxon>
        <taxon>Ecdysozoa</taxon>
        <taxon>Nematoda</taxon>
        <taxon>Chromadorea</taxon>
        <taxon>Rhabditida</taxon>
        <taxon>Spirurina</taxon>
        <taxon>Ascaridomorpha</taxon>
        <taxon>Ascaridoidea</taxon>
        <taxon>Ascarididae</taxon>
        <taxon>Ascaris</taxon>
    </lineage>
</organism>
<dbReference type="GO" id="GO:0006405">
    <property type="term" value="P:RNA export from nucleus"/>
    <property type="evidence" value="ECO:0007669"/>
    <property type="project" value="TreeGrafter"/>
</dbReference>
<keyword evidence="13" id="KW-1185">Reference proteome</keyword>
<keyword evidence="10" id="KW-0539">Nucleus</keyword>
<keyword evidence="6" id="KW-0509">mRNA transport</keyword>
<dbReference type="GO" id="GO:0017056">
    <property type="term" value="F:structural constituent of nuclear pore"/>
    <property type="evidence" value="ECO:0007669"/>
    <property type="project" value="InterPro"/>
</dbReference>
<feature type="compositionally biased region" description="Polar residues" evidence="11">
    <location>
        <begin position="335"/>
        <end position="344"/>
    </location>
</feature>
<feature type="compositionally biased region" description="Polar residues" evidence="11">
    <location>
        <begin position="312"/>
        <end position="328"/>
    </location>
</feature>
<keyword evidence="9" id="KW-0906">Nuclear pore complex</keyword>
<feature type="compositionally biased region" description="Polar residues" evidence="11">
    <location>
        <begin position="235"/>
        <end position="247"/>
    </location>
</feature>
<reference evidence="14" key="1">
    <citation type="submission" date="2016-05" db="UniProtKB">
        <authorList>
            <consortium name="WormBaseParasite"/>
        </authorList>
    </citation>
    <scope>IDENTIFICATION</scope>
</reference>
<dbReference type="Gene3D" id="3.30.1610.10">
    <property type="entry name" value="Peptidase S59, nucleoporin"/>
    <property type="match status" value="1"/>
</dbReference>
<evidence type="ECO:0000256" key="8">
    <source>
        <dbReference type="ARBA" id="ARBA00023010"/>
    </source>
</evidence>
<evidence type="ECO:0000313" key="14">
    <source>
        <dbReference type="WBParaSite" id="ALUE_0001675201-mRNA-1"/>
    </source>
</evidence>
<feature type="region of interest" description="Disordered" evidence="11">
    <location>
        <begin position="311"/>
        <end position="344"/>
    </location>
</feature>
<dbReference type="GO" id="GO:0008139">
    <property type="term" value="F:nuclear localization sequence binding"/>
    <property type="evidence" value="ECO:0007669"/>
    <property type="project" value="TreeGrafter"/>
</dbReference>
<proteinExistence type="inferred from homology"/>
<feature type="compositionally biased region" description="Polar residues" evidence="11">
    <location>
        <begin position="781"/>
        <end position="798"/>
    </location>
</feature>
<dbReference type="Pfam" id="PF21240">
    <property type="entry name" value="Nup98_GLEBS"/>
    <property type="match status" value="1"/>
</dbReference>
<keyword evidence="5" id="KW-0813">Transport</keyword>
<dbReference type="GO" id="GO:0031965">
    <property type="term" value="C:nuclear membrane"/>
    <property type="evidence" value="ECO:0007669"/>
    <property type="project" value="UniProtKB-SubCell"/>
</dbReference>
<dbReference type="Proteomes" id="UP000036681">
    <property type="component" value="Unplaced"/>
</dbReference>
<feature type="compositionally biased region" description="Basic and acidic residues" evidence="11">
    <location>
        <begin position="799"/>
        <end position="809"/>
    </location>
</feature>
<evidence type="ECO:0000256" key="1">
    <source>
        <dbReference type="ARBA" id="ARBA00004567"/>
    </source>
</evidence>
<evidence type="ECO:0000313" key="13">
    <source>
        <dbReference type="Proteomes" id="UP000036681"/>
    </source>
</evidence>
<evidence type="ECO:0000256" key="6">
    <source>
        <dbReference type="ARBA" id="ARBA00022816"/>
    </source>
</evidence>
<dbReference type="PROSITE" id="PS51434">
    <property type="entry name" value="NUP_C"/>
    <property type="match status" value="1"/>
</dbReference>
<dbReference type="SUPFAM" id="SSF82215">
    <property type="entry name" value="C-terminal autoproteolytic domain of nucleoporin nup98"/>
    <property type="match status" value="1"/>
</dbReference>
<dbReference type="GO" id="GO:0006606">
    <property type="term" value="P:protein import into nucleus"/>
    <property type="evidence" value="ECO:0007669"/>
    <property type="project" value="TreeGrafter"/>
</dbReference>
<dbReference type="InterPro" id="IPR007230">
    <property type="entry name" value="Nup98_auto-Pept-S59_dom"/>
</dbReference>
<dbReference type="FunFam" id="1.10.10.2360:FF:000001">
    <property type="entry name" value="Nuclear pore complex protein Nup98-Nup96"/>
    <property type="match status" value="1"/>
</dbReference>
<dbReference type="GO" id="GO:0000973">
    <property type="term" value="P:post-transcriptional tethering of RNA polymerase II gene DNA at nuclear periphery"/>
    <property type="evidence" value="ECO:0007669"/>
    <property type="project" value="TreeGrafter"/>
</dbReference>
<feature type="compositionally biased region" description="Basic and acidic residues" evidence="11">
    <location>
        <begin position="763"/>
        <end position="774"/>
    </location>
</feature>
<sequence length="923" mass="97032">MFSELLDYLVCIPRARNMRAGSSIFGSSASKPTVGFGSSSATQSGGLFGQKPLFGSSTQQSSLFVLSVIDVALLVHPIVRFYSKVLLAQHIWALIVIEHIIINLKPVATVELCPLLGTTQPTATTSSSLFGQSKPLFGSTTTSQPNAFGGTTSIFGSSQTTQSGSLFSSSFGSASHTGTTIKFDPPMASDTMLRNGTNQTISTKHMCITAMKQYEGKSLEELRCEDYIANRRGTTTGTGLSFGQTQPTTSTSLFGSTTTQSSLFGTQNKPLFGGTSTFGSTTTTTPSLFGSTATTGTSLFGTSKPATGGLFGSTQTSTASPFGQTQTGGLFGSKPATSFGSQQPSSLFGGTSAFGSTATTSSPFTFGSATATSTPFGQTQTTPAFGAFGQPAASTATTGLFGAKPATTGFGGFGTSTTTTAPFGAAGSQPAGGGLFGAKPATGSLFGSTTGEIASLELIMFGVVVIILVAVLKGIGGNDDFQRHYGFDREGSDDDHPLYFGTERERGSTPFGGTATSTSLFGSTAAKPTTSLFGAPAGQTGFGSTAGATNVVAAPTAPIVLGADVNQTLIQNAIIEAQLASCPYGDSPLLKLVSNDSLKKADIPSPTKLSSFALNIVYRLCSMERQMRFLASKTQGSTTTTTRSITVPRSSVLPVGSPIAIPGQWNNSRPFKQFSYKSVYSSPSFDALPNSPFADVNSKPSILKRVSGDASASIFADQSGAGKDKYDEPRQDVKRLDLNRLHKSLEESRQRKSVPDSVTVAGDSRDRDTVDAQRHTPMQDGESTLNVSDRTASAARSNEVSHESPEKPHPAGIRLRRRDYMCEPSLERLAVIAEHNGGVCHLEKGFTLRRLAYGSVFWPGPFDLSNIDLDEVVHFRQNEVCVYPNDASKPPVGEQLNRFAEISLERVWPHDKITKEPITVGVF</sequence>
<dbReference type="InterPro" id="IPR037665">
    <property type="entry name" value="Nucleoporin_S59-like"/>
</dbReference>
<feature type="region of interest" description="Disordered" evidence="11">
    <location>
        <begin position="719"/>
        <end position="816"/>
    </location>
</feature>
<evidence type="ECO:0000256" key="5">
    <source>
        <dbReference type="ARBA" id="ARBA00022448"/>
    </source>
</evidence>
<dbReference type="Gene3D" id="1.10.10.2360">
    <property type="match status" value="1"/>
</dbReference>
<evidence type="ECO:0000256" key="2">
    <source>
        <dbReference type="ARBA" id="ARBA00004620"/>
    </source>
</evidence>
<name>A0A0M3IF11_ASCLU</name>
<feature type="region of interest" description="Disordered" evidence="11">
    <location>
        <begin position="235"/>
        <end position="257"/>
    </location>
</feature>
<keyword evidence="7" id="KW-0653">Protein transport</keyword>
<dbReference type="PANTHER" id="PTHR23198">
    <property type="entry name" value="NUCLEOPORIN"/>
    <property type="match status" value="1"/>
</dbReference>
<evidence type="ECO:0000256" key="4">
    <source>
        <dbReference type="ARBA" id="ARBA00013472"/>
    </source>
</evidence>
<evidence type="ECO:0000256" key="9">
    <source>
        <dbReference type="ARBA" id="ARBA00023132"/>
    </source>
</evidence>
<dbReference type="InterPro" id="IPR036903">
    <property type="entry name" value="Nup98_auto-Pept-S59_dom_sf"/>
</dbReference>
<keyword evidence="8" id="KW-0811">Translocation</keyword>
<dbReference type="Pfam" id="PF13634">
    <property type="entry name" value="Nucleoporin_FG"/>
    <property type="match status" value="5"/>
</dbReference>
<dbReference type="GO" id="GO:0044614">
    <property type="term" value="C:nuclear pore cytoplasmic filaments"/>
    <property type="evidence" value="ECO:0007669"/>
    <property type="project" value="TreeGrafter"/>
</dbReference>
<protein>
    <recommendedName>
        <fullName evidence="4">Nuclear pore complex protein Nup98-Nup96</fullName>
    </recommendedName>
</protein>
<dbReference type="GO" id="GO:0003723">
    <property type="term" value="F:RNA binding"/>
    <property type="evidence" value="ECO:0007669"/>
    <property type="project" value="TreeGrafter"/>
</dbReference>
<comment type="subcellular location">
    <subcellularLocation>
        <location evidence="2">Nucleus membrane</location>
        <topology evidence="2">Peripheral membrane protein</topology>
        <orientation evidence="2">Nucleoplasmic side</orientation>
    </subcellularLocation>
    <subcellularLocation>
        <location evidence="1">Nucleus</location>
        <location evidence="1">Nuclear pore complex</location>
    </subcellularLocation>
</comment>
<evidence type="ECO:0000256" key="3">
    <source>
        <dbReference type="ARBA" id="ARBA00008926"/>
    </source>
</evidence>
<comment type="similarity">
    <text evidence="3">Belongs to the nucleoporin GLFG family.</text>
</comment>
<dbReference type="AlphaFoldDB" id="A0A0M3IF11"/>